<accession>A0A2N5Y7G6</accession>
<proteinExistence type="inferred from homology"/>
<dbReference type="NCBIfam" id="NF008750">
    <property type="entry name" value="PRK11784.1-2"/>
    <property type="match status" value="1"/>
</dbReference>
<dbReference type="PANTHER" id="PTHR30401">
    <property type="entry name" value="TRNA 2-SELENOURIDINE SYNTHASE"/>
    <property type="match status" value="1"/>
</dbReference>
<dbReference type="GO" id="GO:0002098">
    <property type="term" value="P:tRNA wobble uridine modification"/>
    <property type="evidence" value="ECO:0007669"/>
    <property type="project" value="UniProtKB-UniRule"/>
</dbReference>
<keyword evidence="1 2" id="KW-0711">Selenium</keyword>
<dbReference type="InterPro" id="IPR036873">
    <property type="entry name" value="Rhodanese-like_dom_sf"/>
</dbReference>
<evidence type="ECO:0000313" key="5">
    <source>
        <dbReference type="Proteomes" id="UP000234845"/>
    </source>
</evidence>
<comment type="catalytic activity">
    <reaction evidence="2">
        <text>5-methylaminomethyl-2-thiouridine(34) in tRNA + selenophosphate + (2E)-geranyl diphosphate + H2O + H(+) = 5-methylaminomethyl-2-selenouridine(34) in tRNA + (2E)-thiogeraniol + phosphate + diphosphate</text>
        <dbReference type="Rhea" id="RHEA:42716"/>
        <dbReference type="Rhea" id="RHEA-COMP:10195"/>
        <dbReference type="Rhea" id="RHEA-COMP:10196"/>
        <dbReference type="ChEBI" id="CHEBI:15377"/>
        <dbReference type="ChEBI" id="CHEBI:15378"/>
        <dbReference type="ChEBI" id="CHEBI:16144"/>
        <dbReference type="ChEBI" id="CHEBI:33019"/>
        <dbReference type="ChEBI" id="CHEBI:43474"/>
        <dbReference type="ChEBI" id="CHEBI:58057"/>
        <dbReference type="ChEBI" id="CHEBI:74455"/>
        <dbReference type="ChEBI" id="CHEBI:82743"/>
        <dbReference type="ChEBI" id="CHEBI:143703"/>
        <dbReference type="EC" id="2.9.1.3"/>
    </reaction>
</comment>
<comment type="subunit">
    <text evidence="2">Monomer.</text>
</comment>
<dbReference type="InterPro" id="IPR001763">
    <property type="entry name" value="Rhodanese-like_dom"/>
</dbReference>
<comment type="catalytic activity">
    <reaction evidence="2">
        <text>5-methylaminomethyl-2-(Se-phospho)selenouridine(34) in tRNA + H2O = 5-methylaminomethyl-2-selenouridine(34) in tRNA + phosphate</text>
        <dbReference type="Rhea" id="RHEA:60176"/>
        <dbReference type="Rhea" id="RHEA-COMP:10196"/>
        <dbReference type="Rhea" id="RHEA-COMP:15523"/>
        <dbReference type="ChEBI" id="CHEBI:15377"/>
        <dbReference type="ChEBI" id="CHEBI:43474"/>
        <dbReference type="ChEBI" id="CHEBI:82743"/>
        <dbReference type="ChEBI" id="CHEBI:143702"/>
    </reaction>
</comment>
<evidence type="ECO:0000313" key="4">
    <source>
        <dbReference type="EMBL" id="PLW84330.1"/>
    </source>
</evidence>
<keyword evidence="2" id="KW-0808">Transferase</keyword>
<dbReference type="SUPFAM" id="SSF52821">
    <property type="entry name" value="Rhodanese/Cell cycle control phosphatase"/>
    <property type="match status" value="1"/>
</dbReference>
<dbReference type="PROSITE" id="PS50206">
    <property type="entry name" value="RHODANESE_3"/>
    <property type="match status" value="1"/>
</dbReference>
<dbReference type="Proteomes" id="UP000234845">
    <property type="component" value="Unassembled WGS sequence"/>
</dbReference>
<dbReference type="GO" id="GO:0016765">
    <property type="term" value="F:transferase activity, transferring alkyl or aryl (other than methyl) groups"/>
    <property type="evidence" value="ECO:0007669"/>
    <property type="project" value="UniProtKB-UniRule"/>
</dbReference>
<dbReference type="OrthoDB" id="9808735at2"/>
<comment type="similarity">
    <text evidence="2">Belongs to the SelU family.</text>
</comment>
<dbReference type="PANTHER" id="PTHR30401:SF0">
    <property type="entry name" value="TRNA 2-SELENOURIDINE SYNTHASE"/>
    <property type="match status" value="1"/>
</dbReference>
<dbReference type="GO" id="GO:0043828">
    <property type="term" value="F:tRNA 2-selenouridine synthase activity"/>
    <property type="evidence" value="ECO:0007669"/>
    <property type="project" value="UniProtKB-EC"/>
</dbReference>
<keyword evidence="5" id="KW-1185">Reference proteome</keyword>
<feature type="domain" description="Rhodanese" evidence="3">
    <location>
        <begin position="14"/>
        <end position="137"/>
    </location>
</feature>
<dbReference type="Pfam" id="PF26341">
    <property type="entry name" value="AAA_SelU"/>
    <property type="match status" value="1"/>
</dbReference>
<dbReference type="RefSeq" id="WP_101519966.1">
    <property type="nucleotide sequence ID" value="NZ_PKLZ01000001.1"/>
</dbReference>
<feature type="active site" description="S-selanylcysteine intermediate" evidence="2">
    <location>
        <position position="97"/>
    </location>
</feature>
<comment type="caution">
    <text evidence="4">The sequence shown here is derived from an EMBL/GenBank/DDBJ whole genome shotgun (WGS) entry which is preliminary data.</text>
</comment>
<reference evidence="5" key="1">
    <citation type="submission" date="2017-11" db="EMBL/GenBank/DDBJ databases">
        <title>The draft genome sequence of Chromatocurvus sp. F02.</title>
        <authorList>
            <person name="Du Z.-J."/>
            <person name="Chang Y.-Q."/>
        </authorList>
    </citation>
    <scope>NUCLEOTIDE SEQUENCE [LARGE SCALE GENOMIC DNA]</scope>
    <source>
        <strain evidence="5">F02</strain>
    </source>
</reference>
<evidence type="ECO:0000256" key="1">
    <source>
        <dbReference type="ARBA" id="ARBA00023266"/>
    </source>
</evidence>
<dbReference type="AlphaFoldDB" id="A0A2N5Y7G6"/>
<dbReference type="NCBIfam" id="TIGR03167">
    <property type="entry name" value="tRNA_sel_U_synt"/>
    <property type="match status" value="1"/>
</dbReference>
<gene>
    <name evidence="2" type="primary">selU</name>
    <name evidence="4" type="ORF">CWI75_03035</name>
</gene>
<comment type="catalytic activity">
    <reaction evidence="2">
        <text>5-methylaminomethyl-S-(2E)-geranyl-thiouridine(34) in tRNA + selenophosphate + H(+) = 5-methylaminomethyl-2-(Se-phospho)selenouridine(34) in tRNA + (2E)-thiogeraniol</text>
        <dbReference type="Rhea" id="RHEA:60172"/>
        <dbReference type="Rhea" id="RHEA-COMP:14654"/>
        <dbReference type="Rhea" id="RHEA-COMP:15523"/>
        <dbReference type="ChEBI" id="CHEBI:15378"/>
        <dbReference type="ChEBI" id="CHEBI:16144"/>
        <dbReference type="ChEBI" id="CHEBI:140632"/>
        <dbReference type="ChEBI" id="CHEBI:143702"/>
        <dbReference type="ChEBI" id="CHEBI:143703"/>
    </reaction>
</comment>
<organism evidence="4 5">
    <name type="scientific">Kineobactrum sediminis</name>
    <dbReference type="NCBI Taxonomy" id="1905677"/>
    <lineage>
        <taxon>Bacteria</taxon>
        <taxon>Pseudomonadati</taxon>
        <taxon>Pseudomonadota</taxon>
        <taxon>Gammaproteobacteria</taxon>
        <taxon>Cellvibrionales</taxon>
        <taxon>Halieaceae</taxon>
        <taxon>Kineobactrum</taxon>
    </lineage>
</organism>
<comment type="function">
    <text evidence="2">Involved in the post-transcriptional modification of the uridine at the wobble position (U34) of tRNA(Lys), tRNA(Glu) and tRNA(Gln). Catalyzes the conversion of 2-thiouridine (S2U-RNA) to 2-selenouridine (Se2U-RNA). Acts in a two-step process involving geranylation of 2-thiouridine (S2U) to S-geranyl-2-thiouridine (geS2U) and subsequent selenation of the latter derivative to 2-selenouridine (Se2U) in the tRNA chain.</text>
</comment>
<dbReference type="SMART" id="SM00450">
    <property type="entry name" value="RHOD"/>
    <property type="match status" value="1"/>
</dbReference>
<protein>
    <recommendedName>
        <fullName evidence="2">tRNA 2-selenouridine synthase</fullName>
        <ecNumber evidence="2">2.9.1.3</ecNumber>
    </recommendedName>
</protein>
<dbReference type="EC" id="2.9.1.3" evidence="2"/>
<name>A0A2N5Y7G6_9GAMM</name>
<evidence type="ECO:0000256" key="2">
    <source>
        <dbReference type="HAMAP-Rule" id="MF_01622"/>
    </source>
</evidence>
<dbReference type="EMBL" id="PKLZ01000001">
    <property type="protein sequence ID" value="PLW84330.1"/>
    <property type="molecule type" value="Genomic_DNA"/>
</dbReference>
<sequence length="367" mass="41297">MKARPDTCNYRQLFLDNTPFLDLRAPAEFAHGAFPTSCNLPLMSDDERAQVGTCYKQRGQAAAIELGHRLVAGLERERRLAAWSDFARRNPEGYLYCWRGGLRSQTVQQWLAEAGVHYPRVEGGYKALRRFLIDELARSLARAQLVLVSGRTGTGKTRVIAALQRAVDLEGLARHRGSSFGHLPEGQPSQTDFENALSVALLRLLNQGDGPVYLEDEGRLIGRLALPENLREKMQAAPMLVVEESVEQRIEVVLQDYIVDLGQRYIARDGVATGAECHSRSLLDGLDRIRKRLGGARHQAIRALMEDAFRQQRATGDIEAHRLWIRTLLETYYDPMYSYQLSQRAGRILFQGDRGSVLSHIEARSPC</sequence>
<dbReference type="NCBIfam" id="NF008751">
    <property type="entry name" value="PRK11784.1-3"/>
    <property type="match status" value="1"/>
</dbReference>
<comment type="catalytic activity">
    <reaction evidence="2">
        <text>5-methylaminomethyl-2-thiouridine(34) in tRNA + (2E)-geranyl diphosphate = 5-methylaminomethyl-S-(2E)-geranyl-thiouridine(34) in tRNA + diphosphate</text>
        <dbReference type="Rhea" id="RHEA:14085"/>
        <dbReference type="Rhea" id="RHEA-COMP:10195"/>
        <dbReference type="Rhea" id="RHEA-COMP:14654"/>
        <dbReference type="ChEBI" id="CHEBI:33019"/>
        <dbReference type="ChEBI" id="CHEBI:58057"/>
        <dbReference type="ChEBI" id="CHEBI:74455"/>
        <dbReference type="ChEBI" id="CHEBI:140632"/>
    </reaction>
</comment>
<dbReference type="InterPro" id="IPR058840">
    <property type="entry name" value="AAA_SelU"/>
</dbReference>
<dbReference type="HAMAP" id="MF_01622">
    <property type="entry name" value="tRNA_sel_U_synth"/>
    <property type="match status" value="1"/>
</dbReference>
<evidence type="ECO:0000259" key="3">
    <source>
        <dbReference type="PROSITE" id="PS50206"/>
    </source>
</evidence>
<dbReference type="InterPro" id="IPR017582">
    <property type="entry name" value="SelU"/>
</dbReference>
<dbReference type="Gene3D" id="3.40.250.10">
    <property type="entry name" value="Rhodanese-like domain"/>
    <property type="match status" value="1"/>
</dbReference>